<dbReference type="InterPro" id="IPR027417">
    <property type="entry name" value="P-loop_NTPase"/>
</dbReference>
<evidence type="ECO:0000313" key="2">
    <source>
        <dbReference type="EMBL" id="TDP82930.1"/>
    </source>
</evidence>
<organism evidence="2 3">
    <name type="scientific">Aquabacterium commune</name>
    <dbReference type="NCBI Taxonomy" id="70586"/>
    <lineage>
        <taxon>Bacteria</taxon>
        <taxon>Pseudomonadati</taxon>
        <taxon>Pseudomonadota</taxon>
        <taxon>Betaproteobacteria</taxon>
        <taxon>Burkholderiales</taxon>
        <taxon>Aquabacterium</taxon>
    </lineage>
</organism>
<feature type="coiled-coil region" evidence="1">
    <location>
        <begin position="246"/>
        <end position="280"/>
    </location>
</feature>
<dbReference type="PANTHER" id="PTHR32182:SF0">
    <property type="entry name" value="DNA REPLICATION AND REPAIR PROTEIN RECF"/>
    <property type="match status" value="1"/>
</dbReference>
<dbReference type="PROSITE" id="PS00675">
    <property type="entry name" value="SIGMA54_INTERACT_1"/>
    <property type="match status" value="1"/>
</dbReference>
<dbReference type="GO" id="GO:0000731">
    <property type="term" value="P:DNA synthesis involved in DNA repair"/>
    <property type="evidence" value="ECO:0007669"/>
    <property type="project" value="TreeGrafter"/>
</dbReference>
<accession>A0A4R6RA21</accession>
<dbReference type="Pfam" id="PF13558">
    <property type="entry name" value="SbcC_Walker_B"/>
    <property type="match status" value="1"/>
</dbReference>
<name>A0A4R6RA21_9BURK</name>
<keyword evidence="1" id="KW-0175">Coiled coil</keyword>
<feature type="coiled-coil region" evidence="1">
    <location>
        <begin position="744"/>
        <end position="799"/>
    </location>
</feature>
<dbReference type="RefSeq" id="WP_133608911.1">
    <property type="nucleotide sequence ID" value="NZ_SNXW01000005.1"/>
</dbReference>
<protein>
    <submittedName>
        <fullName evidence="2">Uncharacterized protein YPO0396</fullName>
    </submittedName>
</protein>
<dbReference type="GO" id="GO:0006302">
    <property type="term" value="P:double-strand break repair"/>
    <property type="evidence" value="ECO:0007669"/>
    <property type="project" value="TreeGrafter"/>
</dbReference>
<dbReference type="OrthoDB" id="174137at2"/>
<dbReference type="AlphaFoldDB" id="A0A4R6RA21"/>
<dbReference type="Proteomes" id="UP000294593">
    <property type="component" value="Unassembled WGS sequence"/>
</dbReference>
<dbReference type="SUPFAM" id="SSF52540">
    <property type="entry name" value="P-loop containing nucleoside triphosphate hydrolases"/>
    <property type="match status" value="2"/>
</dbReference>
<dbReference type="Pfam" id="PF13555">
    <property type="entry name" value="AAA_29"/>
    <property type="match status" value="1"/>
</dbReference>
<dbReference type="InterPro" id="IPR025662">
    <property type="entry name" value="Sigma_54_int_dom_ATP-bd_1"/>
</dbReference>
<evidence type="ECO:0000256" key="1">
    <source>
        <dbReference type="SAM" id="Coils"/>
    </source>
</evidence>
<reference evidence="2 3" key="1">
    <citation type="submission" date="2019-03" db="EMBL/GenBank/DDBJ databases">
        <title>Genomic Encyclopedia of Type Strains, Phase IV (KMG-IV): sequencing the most valuable type-strain genomes for metagenomic binning, comparative biology and taxonomic classification.</title>
        <authorList>
            <person name="Goeker M."/>
        </authorList>
    </citation>
    <scope>NUCLEOTIDE SEQUENCE [LARGE SCALE GENOMIC DNA]</scope>
    <source>
        <strain evidence="2 3">DSM 11901</strain>
    </source>
</reference>
<dbReference type="Gene3D" id="3.40.50.300">
    <property type="entry name" value="P-loop containing nucleotide triphosphate hydrolases"/>
    <property type="match status" value="1"/>
</dbReference>
<gene>
    <name evidence="2" type="ORF">EV672_105117</name>
</gene>
<sequence>MKIAKLITWQWGSLDSREWDFADTVLLTGESGSGKSTLLDAIQTLLTAAHHHLVQFNIGQDESTQSRRGGKEPRTLQAYALGQQADGVFLRKRSTSYVALVFTASPKEDDQENTFTAMVGVEAHEDGGKPMLSKSQFFIVRQALGLTQLLRPAGDILPASAWPLKELYVQLQQQAKLVQRFEDKTNYLTHLYGALMGKTSLSEPEAFRSAKSLVKAMAYKELGNVNDLVRDEILDPHDFSKDLDKMRELMRSMAGLKAEAERLQLNIDRLEKVEQSAQHVLGQARRFVLTTIAYAKRIVMEAVSELETVQRQITAQNKLNAAANERLAQLHDTRILLDGQWRAIEDRLKDSDVAQRKRTLEDDIARQSEQFRKGWLQIHQAAKAMSDLARSLNQLLALDLGQMPLLAQAVDALRPSGQATLAAWQTMQDTFLQSEVALNAELPAFDLEAFDADLDRLRQGIQGHDESLTSVVSTALGDLHHQQRQLQDEQTQREAELRLLQKGQSSARPEIIAALEMLRRDAPHAQAHLLAELVEPRDTKGAPSWQQAIEGYMNADRFSIIVKAGTEAHCTRLVKKQFPHRSAKVVQGSKAMEDTEGRRLESNAVMHELICTHPVAKAFLMAQYGRVRKVDTEDELSRTAQGLMIEGVGSRGYGMFSCRMDERELVFGQASRQRRIAWCEAELTRLDRGITSIDSLKQSLNAIHRLFVGAPFTPLAPLMQDVLTAQLQYADSARTLSTLDLSSIAELEKEQQALQTRIQEHQDEHDKEQQAIGAANSKLGDLQLRQQALQNRLPALQDEQLNATVWASRFVQGAPGQATERQLLNEAQVLAEDPDTSPDAMRQRISSMNSVLPVSLRELNTQVQSYLVGARQEQERFAFVEPPRSHDKGHDKLEDILSTLQTLLQNVAEQLHRQRAIGLAENKQHLAEGERRFNEVFTSSFCFKVRDQIRQGASTLQKLNRELRNIQFGTDTYALDWDWIPRLQKVYDFFEVVESLADTFEKDQVSLFDSPRLGEAHRDTAHEIRKLLLANDQGASERALKELADYRNYRRYDIIRHSPVGQTRLSTWGTGSGGELETPFYVVRSAVLAHALGHFGRERQGAPALRLMLSDEAFSKMDESRSRNVLQFLSGTLGLQLIVAMPTSKSGAVKPEFDKEFTFSKVLASRDGKELFVSEVQEKTLKRDALSTLWRHHAEQARAAAKRDYLAAQSGTEAPDA</sequence>
<evidence type="ECO:0000313" key="3">
    <source>
        <dbReference type="Proteomes" id="UP000294593"/>
    </source>
</evidence>
<comment type="caution">
    <text evidence="2">The sequence shown here is derived from an EMBL/GenBank/DDBJ whole genome shotgun (WGS) entry which is preliminary data.</text>
</comment>
<dbReference type="PANTHER" id="PTHR32182">
    <property type="entry name" value="DNA REPLICATION AND REPAIR PROTEIN RECF"/>
    <property type="match status" value="1"/>
</dbReference>
<dbReference type="EMBL" id="SNXW01000005">
    <property type="protein sequence ID" value="TDP82930.1"/>
    <property type="molecule type" value="Genomic_DNA"/>
</dbReference>
<proteinExistence type="predicted"/>
<keyword evidence="3" id="KW-1185">Reference proteome</keyword>